<feature type="transmembrane region" description="Helical" evidence="3">
    <location>
        <begin position="383"/>
        <end position="404"/>
    </location>
</feature>
<feature type="transmembrane region" description="Helical" evidence="3">
    <location>
        <begin position="114"/>
        <end position="137"/>
    </location>
</feature>
<dbReference type="OrthoDB" id="410267at2759"/>
<feature type="transmembrane region" description="Helical" evidence="3">
    <location>
        <begin position="146"/>
        <end position="165"/>
    </location>
</feature>
<feature type="transmembrane region" description="Helical" evidence="3">
    <location>
        <begin position="177"/>
        <end position="196"/>
    </location>
</feature>
<dbReference type="InterPro" id="IPR011701">
    <property type="entry name" value="MFS"/>
</dbReference>
<feature type="transmembrane region" description="Helical" evidence="3">
    <location>
        <begin position="326"/>
        <end position="345"/>
    </location>
</feature>
<keyword evidence="6" id="KW-1185">Reference proteome</keyword>
<dbReference type="PROSITE" id="PS50850">
    <property type="entry name" value="MFS"/>
    <property type="match status" value="1"/>
</dbReference>
<reference evidence="6" key="1">
    <citation type="journal article" date="2017" name="bioRxiv">
        <title>Comparative analysis of the genomes of Stylophora pistillata and Acropora digitifera provides evidence for extensive differences between species of corals.</title>
        <authorList>
            <person name="Voolstra C.R."/>
            <person name="Li Y."/>
            <person name="Liew Y.J."/>
            <person name="Baumgarten S."/>
            <person name="Zoccola D."/>
            <person name="Flot J.-F."/>
            <person name="Tambutte S."/>
            <person name="Allemand D."/>
            <person name="Aranda M."/>
        </authorList>
    </citation>
    <scope>NUCLEOTIDE SEQUENCE [LARGE SCALE GENOMIC DNA]</scope>
</reference>
<dbReference type="SUPFAM" id="SSF103473">
    <property type="entry name" value="MFS general substrate transporter"/>
    <property type="match status" value="1"/>
</dbReference>
<dbReference type="PANTHER" id="PTHR11360">
    <property type="entry name" value="MONOCARBOXYLATE TRANSPORTER"/>
    <property type="match status" value="1"/>
</dbReference>
<keyword evidence="3" id="KW-0812">Transmembrane</keyword>
<dbReference type="GO" id="GO:0022857">
    <property type="term" value="F:transmembrane transporter activity"/>
    <property type="evidence" value="ECO:0007669"/>
    <property type="project" value="InterPro"/>
</dbReference>
<sequence length="504" mass="55568">MFSIYNCCVKARHQQDSKWSFVVCVCAIVTQVMVLGIMRSFGVLFPVLMAEFETSREKTAWIGSLCISLALFAAPFVGRLSEKFSCRCLIMTGALLFVTGLMATSFINNIAIMFITYSILTGLGACFCRTSCFLIAAKYFNKRRSFATGMITMGSSLGLFVWGPITQVLLDSFGWRNTFRVMAATCTLIFLCAMTFNPNVEEKDSVPEGAAEKQNIGESDDNDVENDDNNVENDDCSKDFEAREEKMKILDFSIWRMPQYCILVSSFSLMYLSRFIPVVHLAKYSEELNISADQASFLYMFLGISGGMSAFLIGRLCDVKWINIRYVNRLGILGCGIATLLLPLAKNYISVAFYSVVFGFADGSFITTQNVILLNIVGPKRRAAAFGFGCMLCSLALAAGPPLAGFIADQLASYKFAFYTAGSLNLLSAAIQMLLVCFEPPVKESDGESNTALTIKVVTVSEKVCKERQHEKADHKELLGGLYVKSLLKKSSSISASVESIQFL</sequence>
<evidence type="ECO:0000313" key="6">
    <source>
        <dbReference type="Proteomes" id="UP000225706"/>
    </source>
</evidence>
<dbReference type="GO" id="GO:0016020">
    <property type="term" value="C:membrane"/>
    <property type="evidence" value="ECO:0007669"/>
    <property type="project" value="UniProtKB-SubCell"/>
</dbReference>
<dbReference type="AlphaFoldDB" id="A0A2B4S067"/>
<dbReference type="Gene3D" id="1.20.1250.20">
    <property type="entry name" value="MFS general substrate transporter like domains"/>
    <property type="match status" value="2"/>
</dbReference>
<feature type="transmembrane region" description="Helical" evidence="3">
    <location>
        <begin position="296"/>
        <end position="314"/>
    </location>
</feature>
<accession>A0A2B4S067</accession>
<feature type="transmembrane region" description="Helical" evidence="3">
    <location>
        <begin position="60"/>
        <end position="77"/>
    </location>
</feature>
<gene>
    <name evidence="5" type="primary">Slc16a10</name>
    <name evidence="5" type="ORF">AWC38_SpisGene13623</name>
</gene>
<evidence type="ECO:0000313" key="5">
    <source>
        <dbReference type="EMBL" id="PFX21885.1"/>
    </source>
</evidence>
<feature type="transmembrane region" description="Helical" evidence="3">
    <location>
        <begin position="416"/>
        <end position="438"/>
    </location>
</feature>
<comment type="caution">
    <text evidence="5">The sequence shown here is derived from an EMBL/GenBank/DDBJ whole genome shotgun (WGS) entry which is preliminary data.</text>
</comment>
<keyword evidence="3" id="KW-1133">Transmembrane helix</keyword>
<dbReference type="Pfam" id="PF07690">
    <property type="entry name" value="MFS_1"/>
    <property type="match status" value="1"/>
</dbReference>
<dbReference type="EMBL" id="LSMT01000259">
    <property type="protein sequence ID" value="PFX21885.1"/>
    <property type="molecule type" value="Genomic_DNA"/>
</dbReference>
<comment type="subcellular location">
    <subcellularLocation>
        <location evidence="1">Membrane</location>
        <topology evidence="1">Multi-pass membrane protein</topology>
    </subcellularLocation>
</comment>
<feature type="region of interest" description="Disordered" evidence="2">
    <location>
        <begin position="203"/>
        <end position="237"/>
    </location>
</feature>
<evidence type="ECO:0000256" key="3">
    <source>
        <dbReference type="SAM" id="Phobius"/>
    </source>
</evidence>
<protein>
    <submittedName>
        <fullName evidence="5">Monocarboxylate transporter 10</fullName>
    </submittedName>
</protein>
<feature type="transmembrane region" description="Helical" evidence="3">
    <location>
        <begin position="21"/>
        <end position="48"/>
    </location>
</feature>
<feature type="transmembrane region" description="Helical" evidence="3">
    <location>
        <begin position="89"/>
        <end position="108"/>
    </location>
</feature>
<evidence type="ECO:0000256" key="2">
    <source>
        <dbReference type="SAM" id="MobiDB-lite"/>
    </source>
</evidence>
<proteinExistence type="predicted"/>
<feature type="transmembrane region" description="Helical" evidence="3">
    <location>
        <begin position="257"/>
        <end position="276"/>
    </location>
</feature>
<dbReference type="CDD" id="cd17352">
    <property type="entry name" value="MFS_MCT_SLC16"/>
    <property type="match status" value="1"/>
</dbReference>
<evidence type="ECO:0000259" key="4">
    <source>
        <dbReference type="PROSITE" id="PS50850"/>
    </source>
</evidence>
<name>A0A2B4S067_STYPI</name>
<feature type="domain" description="Major facilitator superfamily (MFS) profile" evidence="4">
    <location>
        <begin position="20"/>
        <end position="440"/>
    </location>
</feature>
<feature type="compositionally biased region" description="Acidic residues" evidence="2">
    <location>
        <begin position="218"/>
        <end position="234"/>
    </location>
</feature>
<feature type="transmembrane region" description="Helical" evidence="3">
    <location>
        <begin position="351"/>
        <end position="376"/>
    </location>
</feature>
<evidence type="ECO:0000256" key="1">
    <source>
        <dbReference type="ARBA" id="ARBA00004141"/>
    </source>
</evidence>
<keyword evidence="3" id="KW-0472">Membrane</keyword>
<dbReference type="PANTHER" id="PTHR11360:SF251">
    <property type="entry name" value="MAJOR FACILITATOR SUPERFAMILY (MFS) PROFILE DOMAIN-CONTAINING PROTEIN"/>
    <property type="match status" value="1"/>
</dbReference>
<dbReference type="InterPro" id="IPR020846">
    <property type="entry name" value="MFS_dom"/>
</dbReference>
<dbReference type="InterPro" id="IPR036259">
    <property type="entry name" value="MFS_trans_sf"/>
</dbReference>
<dbReference type="Proteomes" id="UP000225706">
    <property type="component" value="Unassembled WGS sequence"/>
</dbReference>
<organism evidence="5 6">
    <name type="scientific">Stylophora pistillata</name>
    <name type="common">Smooth cauliflower coral</name>
    <dbReference type="NCBI Taxonomy" id="50429"/>
    <lineage>
        <taxon>Eukaryota</taxon>
        <taxon>Metazoa</taxon>
        <taxon>Cnidaria</taxon>
        <taxon>Anthozoa</taxon>
        <taxon>Hexacorallia</taxon>
        <taxon>Scleractinia</taxon>
        <taxon>Astrocoeniina</taxon>
        <taxon>Pocilloporidae</taxon>
        <taxon>Stylophora</taxon>
    </lineage>
</organism>
<dbReference type="InterPro" id="IPR050327">
    <property type="entry name" value="Proton-linked_MCT"/>
</dbReference>